<feature type="compositionally biased region" description="Polar residues" evidence="6">
    <location>
        <begin position="1"/>
        <end position="11"/>
    </location>
</feature>
<evidence type="ECO:0000256" key="5">
    <source>
        <dbReference type="ARBA" id="ARBA00023136"/>
    </source>
</evidence>
<name>A0ABX1TLL1_9GAMM</name>
<feature type="region of interest" description="Disordered" evidence="6">
    <location>
        <begin position="1"/>
        <end position="26"/>
    </location>
</feature>
<dbReference type="InterPro" id="IPR007895">
    <property type="entry name" value="MASE1"/>
</dbReference>
<dbReference type="PROSITE" id="PS50887">
    <property type="entry name" value="GGDEF"/>
    <property type="match status" value="1"/>
</dbReference>
<feature type="transmembrane region" description="Helical" evidence="7">
    <location>
        <begin position="239"/>
        <end position="259"/>
    </location>
</feature>
<organism evidence="10 11">
    <name type="scientific">Candidatus Competibacter phosphatis</name>
    <dbReference type="NCBI Taxonomy" id="221280"/>
    <lineage>
        <taxon>Bacteria</taxon>
        <taxon>Pseudomonadati</taxon>
        <taxon>Pseudomonadota</taxon>
        <taxon>Gammaproteobacteria</taxon>
        <taxon>Candidatus Competibacteraceae</taxon>
        <taxon>Candidatus Competibacter</taxon>
    </lineage>
</organism>
<dbReference type="InterPro" id="IPR000700">
    <property type="entry name" value="PAS-assoc_C"/>
</dbReference>
<evidence type="ECO:0000313" key="11">
    <source>
        <dbReference type="Proteomes" id="UP000760480"/>
    </source>
</evidence>
<evidence type="ECO:0000256" key="3">
    <source>
        <dbReference type="ARBA" id="ARBA00022692"/>
    </source>
</evidence>
<dbReference type="Gene3D" id="3.30.450.20">
    <property type="entry name" value="PAS domain"/>
    <property type="match status" value="1"/>
</dbReference>
<feature type="transmembrane region" description="Helical" evidence="7">
    <location>
        <begin position="112"/>
        <end position="130"/>
    </location>
</feature>
<feature type="transmembrane region" description="Helical" evidence="7">
    <location>
        <begin position="151"/>
        <end position="176"/>
    </location>
</feature>
<keyword evidence="5 7" id="KW-0472">Membrane</keyword>
<keyword evidence="3 7" id="KW-0812">Transmembrane</keyword>
<evidence type="ECO:0000259" key="9">
    <source>
        <dbReference type="PROSITE" id="PS50887"/>
    </source>
</evidence>
<evidence type="ECO:0000256" key="2">
    <source>
        <dbReference type="ARBA" id="ARBA00022475"/>
    </source>
</evidence>
<dbReference type="InterPro" id="IPR052163">
    <property type="entry name" value="DGC-Regulatory_Protein"/>
</dbReference>
<dbReference type="InterPro" id="IPR000160">
    <property type="entry name" value="GGDEF_dom"/>
</dbReference>
<protein>
    <submittedName>
        <fullName evidence="10">Diguanylate cyclase</fullName>
    </submittedName>
</protein>
<dbReference type="NCBIfam" id="TIGR00229">
    <property type="entry name" value="sensory_box"/>
    <property type="match status" value="1"/>
</dbReference>
<dbReference type="Proteomes" id="UP000760480">
    <property type="component" value="Unassembled WGS sequence"/>
</dbReference>
<comment type="subcellular location">
    <subcellularLocation>
        <location evidence="1">Cell membrane</location>
        <topology evidence="1">Multi-pass membrane protein</topology>
    </subcellularLocation>
</comment>
<feature type="domain" description="GGDEF" evidence="9">
    <location>
        <begin position="524"/>
        <end position="661"/>
    </location>
</feature>
<accession>A0ABX1TLL1</accession>
<dbReference type="PANTHER" id="PTHR46663:SF2">
    <property type="entry name" value="GGDEF DOMAIN-CONTAINING PROTEIN"/>
    <property type="match status" value="1"/>
</dbReference>
<feature type="transmembrane region" description="Helical" evidence="7">
    <location>
        <begin position="290"/>
        <end position="309"/>
    </location>
</feature>
<evidence type="ECO:0000313" key="10">
    <source>
        <dbReference type="EMBL" id="NMQ20308.1"/>
    </source>
</evidence>
<dbReference type="PROSITE" id="PS50113">
    <property type="entry name" value="PAC"/>
    <property type="match status" value="1"/>
</dbReference>
<keyword evidence="4 7" id="KW-1133">Transmembrane helix</keyword>
<gene>
    <name evidence="10" type="ORF">E4P82_14550</name>
</gene>
<dbReference type="InterPro" id="IPR043128">
    <property type="entry name" value="Rev_trsase/Diguanyl_cyclase"/>
</dbReference>
<keyword evidence="2" id="KW-1003">Cell membrane</keyword>
<feature type="transmembrane region" description="Helical" evidence="7">
    <location>
        <begin position="41"/>
        <end position="57"/>
    </location>
</feature>
<comment type="caution">
    <text evidence="10">The sequence shown here is derived from an EMBL/GenBank/DDBJ whole genome shotgun (WGS) entry which is preliminary data.</text>
</comment>
<evidence type="ECO:0000256" key="6">
    <source>
        <dbReference type="SAM" id="MobiDB-lite"/>
    </source>
</evidence>
<dbReference type="CDD" id="cd01949">
    <property type="entry name" value="GGDEF"/>
    <property type="match status" value="1"/>
</dbReference>
<evidence type="ECO:0000256" key="7">
    <source>
        <dbReference type="SAM" id="Phobius"/>
    </source>
</evidence>
<evidence type="ECO:0000256" key="4">
    <source>
        <dbReference type="ARBA" id="ARBA00022989"/>
    </source>
</evidence>
<dbReference type="InterPro" id="IPR029787">
    <property type="entry name" value="Nucleotide_cyclase"/>
</dbReference>
<dbReference type="InterPro" id="IPR000014">
    <property type="entry name" value="PAS"/>
</dbReference>
<dbReference type="Pfam" id="PF05231">
    <property type="entry name" value="MASE1"/>
    <property type="match status" value="1"/>
</dbReference>
<keyword evidence="11" id="KW-1185">Reference proteome</keyword>
<feature type="transmembrane region" description="Helical" evidence="7">
    <location>
        <begin position="265"/>
        <end position="283"/>
    </location>
</feature>
<dbReference type="SUPFAM" id="SSF55073">
    <property type="entry name" value="Nucleotide cyclase"/>
    <property type="match status" value="1"/>
</dbReference>
<dbReference type="SUPFAM" id="SSF55785">
    <property type="entry name" value="PYP-like sensor domain (PAS domain)"/>
    <property type="match status" value="1"/>
</dbReference>
<dbReference type="Pfam" id="PF00990">
    <property type="entry name" value="GGDEF"/>
    <property type="match status" value="1"/>
</dbReference>
<feature type="transmembrane region" description="Helical" evidence="7">
    <location>
        <begin position="196"/>
        <end position="218"/>
    </location>
</feature>
<feature type="domain" description="PAC" evidence="8">
    <location>
        <begin position="411"/>
        <end position="467"/>
    </location>
</feature>
<dbReference type="Gene3D" id="3.30.70.270">
    <property type="match status" value="1"/>
</dbReference>
<sequence length="667" mass="74064">MAGTRGTNNAAEVNRPRTRMAVPTSTPNPSAVVNRLRIRRVVLALLYVAVWVGFWHVSTALNLVSGVSLWYPSAGLTFAVLLEYGACALPLPVGAALLAGLSLWSWEQWPYYLLSVFVPPLGYAVAAHILRGYPDPRSHGRWHFNDPQRVAVFLAAGVGGSLFAALIGAQILNFAGLLPSRTSLSQAMLGWWVGDFIGVVIFAPLALIFAAPLARQFGRGEPPRLPRSWVAVDPPSTRLVLLQGLVAILLLGGLFWIPYHFWQNQPYPFMTLLLLPVLIWTVATRGIRGTLVVVLLYELGIVTMVTLFGQAERALQYQVVMVAMVASGLLAGAVSQSRLASIVRFRDLVEVSNDLLWEFDASGRLYQLSGQLARIAAVREEQLRRHWSQYVIQQEQDTDLATLRATIQQRRPFRHMVLRVRLPGREQSAWTHNSGLPMFDEDGEFLGYRGTTVDITTHKKAEALLRDYDQALEAEVAERTRALTEFSKRNWQMANFDSLTSLPNRNLFFEHLRKGLKQARRRRRLLALLLVDLDGFKAVNDTFGHDMGDELLRHIAERLQRCVRATDTVARLGGDEFTVVLPDLEHIDGASAVARKIIECLAEPVPLGEAIGMVTASVGIAVYRPESPDSLELAMTLLRQADAAMYAAKRAGKNAWRFAEAVDSDPP</sequence>
<dbReference type="EMBL" id="SPMZ01000043">
    <property type="protein sequence ID" value="NMQ20308.1"/>
    <property type="molecule type" value="Genomic_DNA"/>
</dbReference>
<evidence type="ECO:0000256" key="1">
    <source>
        <dbReference type="ARBA" id="ARBA00004651"/>
    </source>
</evidence>
<reference evidence="10 11" key="1">
    <citation type="submission" date="2019-03" db="EMBL/GenBank/DDBJ databases">
        <title>Metabolic reconstructions from genomes of highly enriched 'Candidatus Accumulibacter' and 'Candidatus Competibacter' bioreactor populations.</title>
        <authorList>
            <person name="Annavajhala M.K."/>
            <person name="Welles L."/>
            <person name="Abbas B."/>
            <person name="Sorokin D."/>
            <person name="Park H."/>
            <person name="Van Loosdrecht M."/>
            <person name="Chandran K."/>
        </authorList>
    </citation>
    <scope>NUCLEOTIDE SEQUENCE [LARGE SCALE GENOMIC DNA]</scope>
    <source>
        <strain evidence="10 11">SBR_G</strain>
    </source>
</reference>
<evidence type="ECO:0000259" key="8">
    <source>
        <dbReference type="PROSITE" id="PS50113"/>
    </source>
</evidence>
<dbReference type="PANTHER" id="PTHR46663">
    <property type="entry name" value="DIGUANYLATE CYCLASE DGCT-RELATED"/>
    <property type="match status" value="1"/>
</dbReference>
<proteinExistence type="predicted"/>
<dbReference type="InterPro" id="IPR035965">
    <property type="entry name" value="PAS-like_dom_sf"/>
</dbReference>
<dbReference type="NCBIfam" id="TIGR00254">
    <property type="entry name" value="GGDEF"/>
    <property type="match status" value="1"/>
</dbReference>
<dbReference type="SMART" id="SM00267">
    <property type="entry name" value="GGDEF"/>
    <property type="match status" value="1"/>
</dbReference>